<dbReference type="PANTHER" id="PTHR48043">
    <property type="entry name" value="EG:EG0003.4 PROTEIN-RELATED"/>
    <property type="match status" value="1"/>
</dbReference>
<dbReference type="EnsemblMetazoa" id="XM_785751">
    <property type="protein sequence ID" value="XP_790844"/>
    <property type="gene ID" value="LOC585947"/>
</dbReference>
<feature type="transmembrane region" description="Helical" evidence="4">
    <location>
        <begin position="512"/>
        <end position="542"/>
    </location>
</feature>
<evidence type="ECO:0000256" key="3">
    <source>
        <dbReference type="ARBA" id="ARBA00022679"/>
    </source>
</evidence>
<dbReference type="InterPro" id="IPR002213">
    <property type="entry name" value="UDP_glucos_trans"/>
</dbReference>
<organism evidence="5 6">
    <name type="scientific">Strongylocentrotus purpuratus</name>
    <name type="common">Purple sea urchin</name>
    <dbReference type="NCBI Taxonomy" id="7668"/>
    <lineage>
        <taxon>Eukaryota</taxon>
        <taxon>Metazoa</taxon>
        <taxon>Echinodermata</taxon>
        <taxon>Eleutherozoa</taxon>
        <taxon>Echinozoa</taxon>
        <taxon>Echinoidea</taxon>
        <taxon>Euechinoidea</taxon>
        <taxon>Echinacea</taxon>
        <taxon>Camarodonta</taxon>
        <taxon>Echinidea</taxon>
        <taxon>Strongylocentrotidae</taxon>
        <taxon>Strongylocentrotus</taxon>
    </lineage>
</organism>
<reference evidence="6" key="1">
    <citation type="submission" date="2015-02" db="EMBL/GenBank/DDBJ databases">
        <title>Genome sequencing for Strongylocentrotus purpuratus.</title>
        <authorList>
            <person name="Murali S."/>
            <person name="Liu Y."/>
            <person name="Vee V."/>
            <person name="English A."/>
            <person name="Wang M."/>
            <person name="Skinner E."/>
            <person name="Han Y."/>
            <person name="Muzny D.M."/>
            <person name="Worley K.C."/>
            <person name="Gibbs R.A."/>
        </authorList>
    </citation>
    <scope>NUCLEOTIDE SEQUENCE</scope>
</reference>
<evidence type="ECO:0000256" key="2">
    <source>
        <dbReference type="ARBA" id="ARBA00022676"/>
    </source>
</evidence>
<keyword evidence="4" id="KW-0812">Transmembrane</keyword>
<protein>
    <recommendedName>
        <fullName evidence="7">Glucuronosyltransferase</fullName>
    </recommendedName>
</protein>
<evidence type="ECO:0000256" key="1">
    <source>
        <dbReference type="ARBA" id="ARBA00009995"/>
    </source>
</evidence>
<keyword evidence="6" id="KW-1185">Reference proteome</keyword>
<dbReference type="OrthoDB" id="5835829at2759"/>
<dbReference type="AlphaFoldDB" id="A0A7M7RFP1"/>
<dbReference type="SUPFAM" id="SSF53756">
    <property type="entry name" value="UDP-Glycosyltransferase/glycogen phosphorylase"/>
    <property type="match status" value="1"/>
</dbReference>
<keyword evidence="4" id="KW-1133">Transmembrane helix</keyword>
<reference evidence="5" key="2">
    <citation type="submission" date="2021-01" db="UniProtKB">
        <authorList>
            <consortium name="EnsemblMetazoa"/>
        </authorList>
    </citation>
    <scope>IDENTIFICATION</scope>
</reference>
<evidence type="ECO:0000256" key="4">
    <source>
        <dbReference type="SAM" id="Phobius"/>
    </source>
</evidence>
<keyword evidence="4" id="KW-0472">Membrane</keyword>
<dbReference type="CDD" id="cd03784">
    <property type="entry name" value="GT1_Gtf-like"/>
    <property type="match status" value="1"/>
</dbReference>
<evidence type="ECO:0000313" key="5">
    <source>
        <dbReference type="EnsemblMetazoa" id="XP_790844"/>
    </source>
</evidence>
<dbReference type="InParanoid" id="A0A7M7RFP1"/>
<evidence type="ECO:0008006" key="7">
    <source>
        <dbReference type="Google" id="ProtNLM"/>
    </source>
</evidence>
<dbReference type="RefSeq" id="XP_790844.3">
    <property type="nucleotide sequence ID" value="XM_785751.4"/>
</dbReference>
<keyword evidence="3" id="KW-0808">Transferase</keyword>
<dbReference type="Proteomes" id="UP000007110">
    <property type="component" value="Unassembled WGS sequence"/>
</dbReference>
<dbReference type="Pfam" id="PF00201">
    <property type="entry name" value="UDPGT"/>
    <property type="match status" value="1"/>
</dbReference>
<dbReference type="FunFam" id="3.40.50.2000:FF:000050">
    <property type="entry name" value="UDP-glucuronosyltransferase"/>
    <property type="match status" value="1"/>
</dbReference>
<proteinExistence type="inferred from homology"/>
<sequence>MTNGLVCFDKLSGILSSWKMSRIKPFFVVVCFVLVQTVLSANILMSAEYGAGSHYIALGNMGEELVRRGHNVSFLLGAAFEFRRDQEPWSNIFNFEVLQHAHPHADIIAGFTNFATLLHKTSHEQIWGYEKFIEGNYIDDCGSFFADGDLVRRLKDAKYDVIVFDTIWFCGALIAQELGIPSVGVVAGDGVQQAFPYAGIPINPAYMPIMTTGFSNRMSFKERLINTYYVWMVHYGRGTPFIPARQYGRIKDEYNIRPDMTINEVLNDVDLWIVASDSAMDFPVPLTPNVIPAGGLTTRPASQLPQDIEDFMQSSGEYGVVIFTLGTYLTDIAPEFLEVFAQAFAEIDQKVMWHMHDDLLQKLTFDLPKNVMTRPWLPQNDLLGHNKTRLMMFHGGNNGLHEALFHGVPLIVVPILADQFDSGTRVRDRGMGLKLDKFKLSKDVILSALIEVLSNNNYRERAQKMSAIFKDRPLRPAERSAFWIEHIINHGGDYMRSPVHELNIFQSHLIDVIALLTLIGLLIVCAMYKLLSFLVACCLSVFSSKKKKD</sequence>
<comment type="similarity">
    <text evidence="1">Belongs to the UDP-glycosyltransferase family.</text>
</comment>
<dbReference type="GeneID" id="585947"/>
<dbReference type="InterPro" id="IPR050271">
    <property type="entry name" value="UDP-glycosyltransferase"/>
</dbReference>
<accession>A0A7M7RFP1</accession>
<evidence type="ECO:0000313" key="6">
    <source>
        <dbReference type="Proteomes" id="UP000007110"/>
    </source>
</evidence>
<name>A0A7M7RFP1_STRPU</name>
<dbReference type="GO" id="GO:0008194">
    <property type="term" value="F:UDP-glycosyltransferase activity"/>
    <property type="evidence" value="ECO:0000318"/>
    <property type="project" value="GO_Central"/>
</dbReference>
<dbReference type="PANTHER" id="PTHR48043:SF145">
    <property type="entry name" value="FI06409P-RELATED"/>
    <property type="match status" value="1"/>
</dbReference>
<dbReference type="OMA" id="KVYQKIC"/>
<feature type="transmembrane region" description="Helical" evidence="4">
    <location>
        <begin position="26"/>
        <end position="45"/>
    </location>
</feature>
<keyword evidence="2" id="KW-0328">Glycosyltransferase</keyword>
<dbReference type="KEGG" id="spu:585947"/>
<dbReference type="Gene3D" id="3.40.50.2000">
    <property type="entry name" value="Glycogen Phosphorylase B"/>
    <property type="match status" value="2"/>
</dbReference>